<dbReference type="Proteomes" id="UP001500603">
    <property type="component" value="Unassembled WGS sequence"/>
</dbReference>
<sequence length="162" mass="17305">MVAPTMVDVIRFAGGWLFDRAMAGWDVTAVVTDHTDARPLHIIGARAVDLEAAMATTVRSPLPQSIAVDVDLYSSDRRVRNGVLEVLDRGKAGEVTLWGEGCPKELDYRVGAVEHRLSVAARAFKAQALRAAAAPAEVVGATEMFRSCELLHGLSPDLVPAG</sequence>
<evidence type="ECO:0000313" key="1">
    <source>
        <dbReference type="EMBL" id="GAA5052161.1"/>
    </source>
</evidence>
<protein>
    <submittedName>
        <fullName evidence="1">Uncharacterized protein</fullName>
    </submittedName>
</protein>
<gene>
    <name evidence="1" type="ORF">GCM10023318_24440</name>
</gene>
<keyword evidence="2" id="KW-1185">Reference proteome</keyword>
<dbReference type="EMBL" id="BAABJM010000002">
    <property type="protein sequence ID" value="GAA5052161.1"/>
    <property type="molecule type" value="Genomic_DNA"/>
</dbReference>
<comment type="caution">
    <text evidence="1">The sequence shown here is derived from an EMBL/GenBank/DDBJ whole genome shotgun (WGS) entry which is preliminary data.</text>
</comment>
<name>A0ABP9K9D7_9NOCA</name>
<proteinExistence type="predicted"/>
<reference evidence="2" key="1">
    <citation type="journal article" date="2019" name="Int. J. Syst. Evol. Microbiol.">
        <title>The Global Catalogue of Microorganisms (GCM) 10K type strain sequencing project: providing services to taxonomists for standard genome sequencing and annotation.</title>
        <authorList>
            <consortium name="The Broad Institute Genomics Platform"/>
            <consortium name="The Broad Institute Genome Sequencing Center for Infectious Disease"/>
            <person name="Wu L."/>
            <person name="Ma J."/>
        </authorList>
    </citation>
    <scope>NUCLEOTIDE SEQUENCE [LARGE SCALE GENOMIC DNA]</scope>
    <source>
        <strain evidence="2">JCM 18298</strain>
    </source>
</reference>
<evidence type="ECO:0000313" key="2">
    <source>
        <dbReference type="Proteomes" id="UP001500603"/>
    </source>
</evidence>
<organism evidence="1 2">
    <name type="scientific">Nocardia callitridis</name>
    <dbReference type="NCBI Taxonomy" id="648753"/>
    <lineage>
        <taxon>Bacteria</taxon>
        <taxon>Bacillati</taxon>
        <taxon>Actinomycetota</taxon>
        <taxon>Actinomycetes</taxon>
        <taxon>Mycobacteriales</taxon>
        <taxon>Nocardiaceae</taxon>
        <taxon>Nocardia</taxon>
    </lineage>
</organism>
<accession>A0ABP9K9D7</accession>